<feature type="chain" id="PRO_5042440956" description="Sulfotransferase" evidence="1">
    <location>
        <begin position="28"/>
        <end position="309"/>
    </location>
</feature>
<evidence type="ECO:0000313" key="4">
    <source>
        <dbReference type="Proteomes" id="UP001054902"/>
    </source>
</evidence>
<reference evidence="2 4" key="2">
    <citation type="journal article" date="2021" name="Sci. Rep.">
        <title>The genome of the diatom Chaetoceros tenuissimus carries an ancient integrated fragment of an extant virus.</title>
        <authorList>
            <person name="Hongo Y."/>
            <person name="Kimura K."/>
            <person name="Takaki Y."/>
            <person name="Yoshida Y."/>
            <person name="Baba S."/>
            <person name="Kobayashi G."/>
            <person name="Nagasaki K."/>
            <person name="Hano T."/>
            <person name="Tomaru Y."/>
        </authorList>
    </citation>
    <scope>NUCLEOTIDE SEQUENCE [LARGE SCALE GENOMIC DNA]</scope>
    <source>
        <strain evidence="2 4">NIES-3715</strain>
    </source>
</reference>
<proteinExistence type="predicted"/>
<comment type="caution">
    <text evidence="2">The sequence shown here is derived from an EMBL/GenBank/DDBJ whole genome shotgun (WGS) entry which is preliminary data.</text>
</comment>
<gene>
    <name evidence="2" type="ORF">CTEN210_00232</name>
    <name evidence="3" type="ORF">CTEN210_05065</name>
</gene>
<dbReference type="Proteomes" id="UP001054902">
    <property type="component" value="Unassembled WGS sequence"/>
</dbReference>
<evidence type="ECO:0000256" key="1">
    <source>
        <dbReference type="SAM" id="SignalP"/>
    </source>
</evidence>
<protein>
    <recommendedName>
        <fullName evidence="5">Sulfotransferase</fullName>
    </recommendedName>
</protein>
<dbReference type="AlphaFoldDB" id="A0AAD3GYY6"/>
<dbReference type="EMBL" id="BLLK01000017">
    <property type="protein sequence ID" value="GFH43759.1"/>
    <property type="molecule type" value="Genomic_DNA"/>
</dbReference>
<feature type="signal peptide" evidence="1">
    <location>
        <begin position="1"/>
        <end position="27"/>
    </location>
</feature>
<evidence type="ECO:0000313" key="3">
    <source>
        <dbReference type="EMBL" id="GFH48589.1"/>
    </source>
</evidence>
<organism evidence="2 4">
    <name type="scientific">Chaetoceros tenuissimus</name>
    <dbReference type="NCBI Taxonomy" id="426638"/>
    <lineage>
        <taxon>Eukaryota</taxon>
        <taxon>Sar</taxon>
        <taxon>Stramenopiles</taxon>
        <taxon>Ochrophyta</taxon>
        <taxon>Bacillariophyta</taxon>
        <taxon>Coscinodiscophyceae</taxon>
        <taxon>Chaetocerotophycidae</taxon>
        <taxon>Chaetocerotales</taxon>
        <taxon>Chaetocerotaceae</taxon>
        <taxon>Chaetoceros</taxon>
    </lineage>
</organism>
<sequence>MSRLVHEQGRNLMLFAAVFFLLECVRWYSVSVEGNVTVANKNQSELEASPFNCSGQEETNEGTVLFNQDVRIIHTVGIPRTGSTFQRTLLGLIANLRGSDQARNISLLKHHPPLKLSLGPSKMLFTTVNSSNTDLKQEGFSWSGGMVAYTQRYAEFTSCPLCEISRYQVIFNLTRDEEFQLRQYMRYWSILRQCCGSQMSKFMRAQIVGCSFALDFNVEGRIDYHMCGAMNLSAVEDSLTRTVLYSRFPKSHLTDNAAEARLKWAQKGDCKKSHDNVRAGLGFNLQKFDKHAFCNKLQRNVQVDFGHLH</sequence>
<name>A0AAD3GYY6_9STRA</name>
<evidence type="ECO:0000313" key="2">
    <source>
        <dbReference type="EMBL" id="GFH43759.1"/>
    </source>
</evidence>
<evidence type="ECO:0008006" key="5">
    <source>
        <dbReference type="Google" id="ProtNLM"/>
    </source>
</evidence>
<reference evidence="2" key="1">
    <citation type="submission" date="2020-02" db="EMBL/GenBank/DDBJ databases">
        <authorList>
            <person name="Hongo Y."/>
            <person name="Kimura K."/>
            <person name="Takaki Y."/>
            <person name="Tomaru Y."/>
        </authorList>
    </citation>
    <scope>NUCLEOTIDE SEQUENCE</scope>
    <source>
        <strain evidence="2">NIES-3715</strain>
    </source>
</reference>
<keyword evidence="1" id="KW-0732">Signal</keyword>
<accession>A0AAD3GYY6</accession>
<keyword evidence="4" id="KW-1185">Reference proteome</keyword>
<dbReference type="EMBL" id="BLLK01000029">
    <property type="protein sequence ID" value="GFH48589.1"/>
    <property type="molecule type" value="Genomic_DNA"/>
</dbReference>